<protein>
    <submittedName>
        <fullName evidence="1">IS1 family transposase</fullName>
    </submittedName>
</protein>
<dbReference type="GO" id="GO:0004803">
    <property type="term" value="F:transposase activity"/>
    <property type="evidence" value="ECO:0007669"/>
    <property type="project" value="InterPro"/>
</dbReference>
<dbReference type="AlphaFoldDB" id="A0A6G8S886"/>
<sequence length="50" mass="5980">MSDELLDAHPTDVLELDELWSFVKARRHKVWTWIALCHRTRQVVAYVWSA</sequence>
<evidence type="ECO:0000313" key="1">
    <source>
        <dbReference type="EMBL" id="QIO10377.1"/>
    </source>
</evidence>
<dbReference type="GO" id="GO:0003677">
    <property type="term" value="F:DNA binding"/>
    <property type="evidence" value="ECO:0007669"/>
    <property type="project" value="InterPro"/>
</dbReference>
<dbReference type="KEGG" id="alj:G8D99_07915"/>
<organism evidence="1 2">
    <name type="scientific">Acinetobacter lanii</name>
    <dbReference type="NCBI Taxonomy" id="2715163"/>
    <lineage>
        <taxon>Bacteria</taxon>
        <taxon>Pseudomonadati</taxon>
        <taxon>Pseudomonadota</taxon>
        <taxon>Gammaproteobacteria</taxon>
        <taxon>Moraxellales</taxon>
        <taxon>Moraxellaceae</taxon>
        <taxon>Acinetobacter</taxon>
    </lineage>
</organism>
<name>A0A6G8S886_9GAMM</name>
<keyword evidence="2" id="KW-1185">Reference proteome</keyword>
<dbReference type="InterPro" id="IPR005063">
    <property type="entry name" value="Transposase_27"/>
</dbReference>
<evidence type="ECO:0000313" key="2">
    <source>
        <dbReference type="Proteomes" id="UP000501939"/>
    </source>
</evidence>
<accession>A0A6G8S886</accession>
<reference evidence="1 2" key="1">
    <citation type="submission" date="2020-03" db="EMBL/GenBank/DDBJ databases">
        <authorList>
            <person name="Zhu W."/>
        </authorList>
    </citation>
    <scope>NUCLEOTIDE SEQUENCE [LARGE SCALE GENOMIC DNA]</scope>
    <source>
        <strain evidence="1 2">185</strain>
    </source>
</reference>
<dbReference type="EMBL" id="CP049916">
    <property type="protein sequence ID" value="QIO10377.1"/>
    <property type="molecule type" value="Genomic_DNA"/>
</dbReference>
<dbReference type="Proteomes" id="UP000501939">
    <property type="component" value="Chromosome"/>
</dbReference>
<dbReference type="GO" id="GO:0006313">
    <property type="term" value="P:DNA transposition"/>
    <property type="evidence" value="ECO:0007669"/>
    <property type="project" value="InterPro"/>
</dbReference>
<gene>
    <name evidence="1" type="ORF">G8D99_07915</name>
</gene>
<proteinExistence type="predicted"/>
<dbReference type="Pfam" id="PF03400">
    <property type="entry name" value="DDE_Tnp_IS1"/>
    <property type="match status" value="1"/>
</dbReference>